<gene>
    <name evidence="1" type="ORF">NEOCIP111885_03607</name>
</gene>
<dbReference type="Pfam" id="PF20119">
    <property type="entry name" value="DUF6509"/>
    <property type="match status" value="1"/>
</dbReference>
<dbReference type="Proteomes" id="UP000789845">
    <property type="component" value="Unassembled WGS sequence"/>
</dbReference>
<organism evidence="1 2">
    <name type="scientific">Pseudoneobacillus rhizosphaerae</name>
    <dbReference type="NCBI Taxonomy" id="2880968"/>
    <lineage>
        <taxon>Bacteria</taxon>
        <taxon>Bacillati</taxon>
        <taxon>Bacillota</taxon>
        <taxon>Bacilli</taxon>
        <taxon>Bacillales</taxon>
        <taxon>Bacillaceae</taxon>
        <taxon>Pseudoneobacillus</taxon>
    </lineage>
</organism>
<accession>A0A9C7GCF7</accession>
<dbReference type="InterPro" id="IPR045424">
    <property type="entry name" value="DUF6509"/>
</dbReference>
<dbReference type="RefSeq" id="WP_230498100.1">
    <property type="nucleotide sequence ID" value="NZ_CAKJTG010000025.1"/>
</dbReference>
<dbReference type="AlphaFoldDB" id="A0A9C7GCF7"/>
<dbReference type="EMBL" id="CAKJTG010000025">
    <property type="protein sequence ID" value="CAG9609864.1"/>
    <property type="molecule type" value="Genomic_DNA"/>
</dbReference>
<protein>
    <recommendedName>
        <fullName evidence="3">Pullulanase</fullName>
    </recommendedName>
</protein>
<proteinExistence type="predicted"/>
<evidence type="ECO:0000313" key="2">
    <source>
        <dbReference type="Proteomes" id="UP000789845"/>
    </source>
</evidence>
<evidence type="ECO:0008006" key="3">
    <source>
        <dbReference type="Google" id="ProtNLM"/>
    </source>
</evidence>
<name>A0A9C7GCF7_9BACI</name>
<sequence>MNLTLHSIEQLEDPFGILAGDRYEIFFHLEVDEEDELYHEGGLLLKVLYVVEENASRVAQYHIFEKDTNNFIEVGLDDDEEVLVKEMCEKEIELL</sequence>
<comment type="caution">
    <text evidence="1">The sequence shown here is derived from an EMBL/GenBank/DDBJ whole genome shotgun (WGS) entry which is preliminary data.</text>
</comment>
<keyword evidence="2" id="KW-1185">Reference proteome</keyword>
<reference evidence="1" key="1">
    <citation type="submission" date="2021-10" db="EMBL/GenBank/DDBJ databases">
        <authorList>
            <person name="Criscuolo A."/>
        </authorList>
    </citation>
    <scope>NUCLEOTIDE SEQUENCE</scope>
    <source>
        <strain evidence="1">CIP111885</strain>
    </source>
</reference>
<evidence type="ECO:0000313" key="1">
    <source>
        <dbReference type="EMBL" id="CAG9609864.1"/>
    </source>
</evidence>